<comment type="catalytic activity">
    <reaction evidence="8">
        <text>L-tyrosyl-[protein] + ATP = O-(5'-adenylyl)-L-tyrosyl-[protein] + diphosphate</text>
        <dbReference type="Rhea" id="RHEA:54288"/>
        <dbReference type="Rhea" id="RHEA-COMP:10136"/>
        <dbReference type="Rhea" id="RHEA-COMP:13846"/>
        <dbReference type="ChEBI" id="CHEBI:30616"/>
        <dbReference type="ChEBI" id="CHEBI:33019"/>
        <dbReference type="ChEBI" id="CHEBI:46858"/>
        <dbReference type="ChEBI" id="CHEBI:83624"/>
        <dbReference type="EC" id="2.7.7.108"/>
    </reaction>
</comment>
<comment type="catalytic activity">
    <reaction evidence="8">
        <text>L-threonyl-[protein] + ATP = 3-O-(5'-adenylyl)-L-threonyl-[protein] + diphosphate</text>
        <dbReference type="Rhea" id="RHEA:54292"/>
        <dbReference type="Rhea" id="RHEA-COMP:11060"/>
        <dbReference type="Rhea" id="RHEA-COMP:13847"/>
        <dbReference type="ChEBI" id="CHEBI:30013"/>
        <dbReference type="ChEBI" id="CHEBI:30616"/>
        <dbReference type="ChEBI" id="CHEBI:33019"/>
        <dbReference type="ChEBI" id="CHEBI:138113"/>
        <dbReference type="EC" id="2.7.7.108"/>
    </reaction>
</comment>
<dbReference type="EC" id="2.7.7.-" evidence="8"/>
<feature type="binding site" evidence="8">
    <location>
        <position position="69"/>
    </location>
    <ligand>
        <name>ATP</name>
        <dbReference type="ChEBI" id="CHEBI:30616"/>
    </ligand>
</feature>
<dbReference type="GO" id="GO:0005524">
    <property type="term" value="F:ATP binding"/>
    <property type="evidence" value="ECO:0007669"/>
    <property type="project" value="UniProtKB-UniRule"/>
</dbReference>
<dbReference type="HAMAP" id="MF_00692">
    <property type="entry name" value="SelO"/>
    <property type="match status" value="1"/>
</dbReference>
<feature type="binding site" evidence="8">
    <location>
        <position position="89"/>
    </location>
    <ligand>
        <name>ATP</name>
        <dbReference type="ChEBI" id="CHEBI:30616"/>
    </ligand>
</feature>
<sequence length="435" mass="48486">MLSHSFATALPNFVSPWRVEAWPDAHIKLLNPDFQLDDATLWQLLKQEGHAQAYAGHQFGQFVPMLGDGRAVLLGEIDTAFGNKEVHVKGSGPTPYSRRGDGKAQLGPVLREYLISEFMHAVGIPTTRGLAVITTGETIARQTLQPGAALVRVADSHLRVGTFQLAAIRGREQVLEVLRYSAQVLDVEADTEEATAEALLLRVMQSQATLVAKWMRIGFVHGVMNTDNCSLSGETLDYGPCAFIDAFDGNAVFSSIDQQGRYSFGNQPHIAAWNMVRLAECFVGILDVDTLNALVQEFPALYRQAWVDEMAPTIGLSSSPEALELLDDLLVLLQNHNPDYHSLILKLRNNPEGAHQWLQPWIQRWQALEPDRELMQAHMPNWIPRNHIVEQVIQAALNQDWDVVREHLMYARDPFNAPVAKAPENPTPYVTYCGT</sequence>
<keyword evidence="10" id="KW-1185">Reference proteome</keyword>
<dbReference type="OrthoDB" id="9776281at2"/>
<keyword evidence="4 8" id="KW-0479">Metal-binding</keyword>
<dbReference type="RefSeq" id="WP_123960005.1">
    <property type="nucleotide sequence ID" value="NZ_CP033898.1"/>
</dbReference>
<dbReference type="InterPro" id="IPR003846">
    <property type="entry name" value="SelO"/>
</dbReference>
<comment type="function">
    <text evidence="8">Nucleotidyltransferase involved in the post-translational modification of proteins. It can catalyze the addition of adenosine monophosphate (AMP) or uridine monophosphate (UMP) to a protein, resulting in modifications known as AMPylation and UMPylation.</text>
</comment>
<keyword evidence="2 8" id="KW-0808">Transferase</keyword>
<feature type="binding site" evidence="8">
    <location>
        <position position="152"/>
    </location>
    <ligand>
        <name>ATP</name>
        <dbReference type="ChEBI" id="CHEBI:30616"/>
    </ligand>
</feature>
<feature type="binding site" evidence="8">
    <location>
        <position position="237"/>
    </location>
    <ligand>
        <name>ATP</name>
        <dbReference type="ChEBI" id="CHEBI:30616"/>
    </ligand>
</feature>
<dbReference type="GO" id="GO:0070733">
    <property type="term" value="F:AMPylase activity"/>
    <property type="evidence" value="ECO:0007669"/>
    <property type="project" value="UniProtKB-EC"/>
</dbReference>
<evidence type="ECO:0000256" key="2">
    <source>
        <dbReference type="ARBA" id="ARBA00022679"/>
    </source>
</evidence>
<evidence type="ECO:0000256" key="3">
    <source>
        <dbReference type="ARBA" id="ARBA00022695"/>
    </source>
</evidence>
<accession>A0A3G6IYH7</accession>
<dbReference type="Pfam" id="PF02696">
    <property type="entry name" value="SelO"/>
    <property type="match status" value="1"/>
</dbReference>
<dbReference type="EC" id="2.7.7.108" evidence="8"/>
<name>A0A3G6IYH7_9CORY</name>
<dbReference type="GO" id="GO:0000287">
    <property type="term" value="F:magnesium ion binding"/>
    <property type="evidence" value="ECO:0007669"/>
    <property type="project" value="UniProtKB-UniRule"/>
</dbReference>
<organism evidence="9 10">
    <name type="scientific">Corynebacterium pseudopelargi</name>
    <dbReference type="NCBI Taxonomy" id="2080757"/>
    <lineage>
        <taxon>Bacteria</taxon>
        <taxon>Bacillati</taxon>
        <taxon>Actinomycetota</taxon>
        <taxon>Actinomycetes</taxon>
        <taxon>Mycobacteriales</taxon>
        <taxon>Corynebacteriaceae</taxon>
        <taxon>Corynebacterium</taxon>
    </lineage>
</organism>
<comment type="catalytic activity">
    <reaction evidence="8">
        <text>L-seryl-[protein] + UTP = O-(5'-uridylyl)-L-seryl-[protein] + diphosphate</text>
        <dbReference type="Rhea" id="RHEA:64604"/>
        <dbReference type="Rhea" id="RHEA-COMP:9863"/>
        <dbReference type="Rhea" id="RHEA-COMP:16635"/>
        <dbReference type="ChEBI" id="CHEBI:29999"/>
        <dbReference type="ChEBI" id="CHEBI:33019"/>
        <dbReference type="ChEBI" id="CHEBI:46398"/>
        <dbReference type="ChEBI" id="CHEBI:156051"/>
    </reaction>
</comment>
<proteinExistence type="inferred from homology"/>
<feature type="binding site" evidence="8">
    <location>
        <position position="228"/>
    </location>
    <ligand>
        <name>Mg(2+)</name>
        <dbReference type="ChEBI" id="CHEBI:18420"/>
    </ligand>
</feature>
<keyword evidence="8" id="KW-0464">Manganese</keyword>
<dbReference type="Proteomes" id="UP000271426">
    <property type="component" value="Chromosome"/>
</dbReference>
<keyword evidence="3 8" id="KW-0548">Nucleotidyltransferase</keyword>
<reference evidence="9 10" key="1">
    <citation type="submission" date="2018-11" db="EMBL/GenBank/DDBJ databases">
        <authorList>
            <person name="Kleinhagauer T."/>
            <person name="Glaeser S.P."/>
            <person name="Spergser J."/>
            <person name="Ruckert C."/>
            <person name="Kaempfer P."/>
            <person name="Busse H.-J."/>
        </authorList>
    </citation>
    <scope>NUCLEOTIDE SEQUENCE [LARGE SCALE GENOMIC DNA]</scope>
    <source>
        <strain evidence="9 10">812CH</strain>
    </source>
</reference>
<comment type="catalytic activity">
    <reaction evidence="8">
        <text>L-seryl-[protein] + ATP = 3-O-(5'-adenylyl)-L-seryl-[protein] + diphosphate</text>
        <dbReference type="Rhea" id="RHEA:58120"/>
        <dbReference type="Rhea" id="RHEA-COMP:9863"/>
        <dbReference type="Rhea" id="RHEA-COMP:15073"/>
        <dbReference type="ChEBI" id="CHEBI:29999"/>
        <dbReference type="ChEBI" id="CHEBI:30616"/>
        <dbReference type="ChEBI" id="CHEBI:33019"/>
        <dbReference type="ChEBI" id="CHEBI:142516"/>
        <dbReference type="EC" id="2.7.7.108"/>
    </reaction>
</comment>
<keyword evidence="5 8" id="KW-0547">Nucleotide-binding</keyword>
<dbReference type="GO" id="GO:0030145">
    <property type="term" value="F:manganese ion binding"/>
    <property type="evidence" value="ECO:0007669"/>
    <property type="project" value="UniProtKB-UniRule"/>
</dbReference>
<evidence type="ECO:0000256" key="8">
    <source>
        <dbReference type="HAMAP-Rule" id="MF_00692"/>
    </source>
</evidence>
<evidence type="ECO:0000256" key="7">
    <source>
        <dbReference type="ARBA" id="ARBA00022842"/>
    </source>
</evidence>
<comment type="catalytic activity">
    <reaction evidence="8">
        <text>L-tyrosyl-[protein] + UTP = O-(5'-uridylyl)-L-tyrosyl-[protein] + diphosphate</text>
        <dbReference type="Rhea" id="RHEA:83887"/>
        <dbReference type="Rhea" id="RHEA-COMP:10136"/>
        <dbReference type="Rhea" id="RHEA-COMP:20238"/>
        <dbReference type="ChEBI" id="CHEBI:33019"/>
        <dbReference type="ChEBI" id="CHEBI:46398"/>
        <dbReference type="ChEBI" id="CHEBI:46858"/>
        <dbReference type="ChEBI" id="CHEBI:90602"/>
    </reaction>
</comment>
<keyword evidence="6 8" id="KW-0067">ATP-binding</keyword>
<feature type="active site" description="Proton acceptor" evidence="8">
    <location>
        <position position="227"/>
    </location>
</feature>
<comment type="similarity">
    <text evidence="1 8">Belongs to the SELO family.</text>
</comment>
<evidence type="ECO:0000256" key="4">
    <source>
        <dbReference type="ARBA" id="ARBA00022723"/>
    </source>
</evidence>
<feature type="binding site" evidence="8">
    <location>
        <position position="159"/>
    </location>
    <ligand>
        <name>ATP</name>
        <dbReference type="ChEBI" id="CHEBI:30616"/>
    </ligand>
</feature>
<keyword evidence="7 8" id="KW-0460">Magnesium</keyword>
<feature type="binding site" evidence="8">
    <location>
        <position position="101"/>
    </location>
    <ligand>
        <name>ATP</name>
        <dbReference type="ChEBI" id="CHEBI:30616"/>
    </ligand>
</feature>
<feature type="binding site" evidence="8">
    <location>
        <position position="237"/>
    </location>
    <ligand>
        <name>Mg(2+)</name>
        <dbReference type="ChEBI" id="CHEBI:18420"/>
    </ligand>
</feature>
<feature type="binding site" evidence="8">
    <location>
        <position position="70"/>
    </location>
    <ligand>
        <name>ATP</name>
        <dbReference type="ChEBI" id="CHEBI:30616"/>
    </ligand>
</feature>
<dbReference type="KEGG" id="cpso:CPPEL_04535"/>
<gene>
    <name evidence="8" type="primary">ydiU</name>
    <name evidence="8" type="synonym">selO</name>
    <name evidence="9" type="ORF">CPPEL_04535</name>
</gene>
<evidence type="ECO:0000256" key="1">
    <source>
        <dbReference type="ARBA" id="ARBA00009747"/>
    </source>
</evidence>
<evidence type="ECO:0000313" key="10">
    <source>
        <dbReference type="Proteomes" id="UP000271426"/>
    </source>
</evidence>
<protein>
    <recommendedName>
        <fullName evidence="8">Protein nucleotidyltransferase YdiU</fullName>
        <ecNumber evidence="8">2.7.7.-</ecNumber>
    </recommendedName>
    <alternativeName>
        <fullName evidence="8">Protein adenylyltransferase YdiU</fullName>
        <ecNumber evidence="8">2.7.7.108</ecNumber>
    </alternativeName>
    <alternativeName>
        <fullName evidence="8">Protein uridylyltransferase YdiU</fullName>
        <ecNumber evidence="8">2.7.7.-</ecNumber>
    </alternativeName>
</protein>
<dbReference type="EMBL" id="CP033898">
    <property type="protein sequence ID" value="AZA09034.1"/>
    <property type="molecule type" value="Genomic_DNA"/>
</dbReference>
<comment type="catalytic activity">
    <reaction evidence="8">
        <text>L-histidyl-[protein] + UTP = N(tele)-(5'-uridylyl)-L-histidyl-[protein] + diphosphate</text>
        <dbReference type="Rhea" id="RHEA:83891"/>
        <dbReference type="Rhea" id="RHEA-COMP:9745"/>
        <dbReference type="Rhea" id="RHEA-COMP:20239"/>
        <dbReference type="ChEBI" id="CHEBI:29979"/>
        <dbReference type="ChEBI" id="CHEBI:33019"/>
        <dbReference type="ChEBI" id="CHEBI:46398"/>
        <dbReference type="ChEBI" id="CHEBI:233474"/>
    </reaction>
</comment>
<dbReference type="AlphaFoldDB" id="A0A3G6IYH7"/>
<feature type="binding site" evidence="8">
    <location>
        <position position="67"/>
    </location>
    <ligand>
        <name>ATP</name>
        <dbReference type="ChEBI" id="CHEBI:30616"/>
    </ligand>
</feature>
<comment type="cofactor">
    <cofactor evidence="8">
        <name>Mg(2+)</name>
        <dbReference type="ChEBI" id="CHEBI:18420"/>
    </cofactor>
    <cofactor evidence="8">
        <name>Mn(2+)</name>
        <dbReference type="ChEBI" id="CHEBI:29035"/>
    </cofactor>
</comment>
<dbReference type="PANTHER" id="PTHR32057">
    <property type="entry name" value="PROTEIN ADENYLYLTRANSFERASE SELO, MITOCHONDRIAL"/>
    <property type="match status" value="1"/>
</dbReference>
<evidence type="ECO:0000313" key="9">
    <source>
        <dbReference type="EMBL" id="AZA09034.1"/>
    </source>
</evidence>
<evidence type="ECO:0000256" key="5">
    <source>
        <dbReference type="ARBA" id="ARBA00022741"/>
    </source>
</evidence>
<evidence type="ECO:0000256" key="6">
    <source>
        <dbReference type="ARBA" id="ARBA00022840"/>
    </source>
</evidence>
<dbReference type="PANTHER" id="PTHR32057:SF14">
    <property type="entry name" value="PROTEIN ADENYLYLTRANSFERASE SELO, MITOCHONDRIAL"/>
    <property type="match status" value="1"/>
</dbReference>
<feature type="binding site" evidence="8">
    <location>
        <position position="102"/>
    </location>
    <ligand>
        <name>ATP</name>
        <dbReference type="ChEBI" id="CHEBI:30616"/>
    </ligand>
</feature>